<evidence type="ECO:0000256" key="4">
    <source>
        <dbReference type="ARBA" id="ARBA00023136"/>
    </source>
</evidence>
<feature type="transmembrane region" description="Helical" evidence="5">
    <location>
        <begin position="74"/>
        <end position="98"/>
    </location>
</feature>
<evidence type="ECO:0000313" key="7">
    <source>
        <dbReference type="EMBL" id="CAF3829673.1"/>
    </source>
</evidence>
<organism evidence="7 8">
    <name type="scientific">Rotaria magnacalcarata</name>
    <dbReference type="NCBI Taxonomy" id="392030"/>
    <lineage>
        <taxon>Eukaryota</taxon>
        <taxon>Metazoa</taxon>
        <taxon>Spiralia</taxon>
        <taxon>Gnathifera</taxon>
        <taxon>Rotifera</taxon>
        <taxon>Eurotatoria</taxon>
        <taxon>Bdelloidea</taxon>
        <taxon>Philodinida</taxon>
        <taxon>Philodinidae</taxon>
        <taxon>Rotaria</taxon>
    </lineage>
</organism>
<comment type="caution">
    <text evidence="5">Lacks conserved residue(s) required for the propagation of feature annotation.</text>
</comment>
<accession>A0A8S2K0R4</accession>
<feature type="transmembrane region" description="Helical" evidence="5">
    <location>
        <begin position="110"/>
        <end position="138"/>
    </location>
</feature>
<feature type="compositionally biased region" description="Polar residues" evidence="6">
    <location>
        <begin position="37"/>
        <end position="48"/>
    </location>
</feature>
<comment type="subcellular location">
    <subcellularLocation>
        <location evidence="1">Membrane</location>
        <topology evidence="1">Multi-pass membrane protein</topology>
    </subcellularLocation>
</comment>
<keyword evidence="3 5" id="KW-1133">Transmembrane helix</keyword>
<reference evidence="7" key="1">
    <citation type="submission" date="2021-02" db="EMBL/GenBank/DDBJ databases">
        <authorList>
            <person name="Nowell W R."/>
        </authorList>
    </citation>
    <scope>NUCLEOTIDE SEQUENCE</scope>
</reference>
<name>A0A8S2K0R4_9BILA</name>
<evidence type="ECO:0000256" key="6">
    <source>
        <dbReference type="SAM" id="MobiDB-lite"/>
    </source>
</evidence>
<keyword evidence="2 5" id="KW-0812">Transmembrane</keyword>
<gene>
    <name evidence="7" type="ORF">BYL167_LOCUS4627</name>
</gene>
<sequence length="180" mass="20292">MSKSADSSQVEKKSYPTQETAASISQQLQTGDDHVQNKITPSTSATNVEQDKDEWGNFNGLEDKKVRSTFIRKVYLILSIQLSITFGLIAIVVSIPPIHLSIHSSEGRWLYLTSCITFLIMFTIYAGLVAAIFSIFLVINTQLIMGGKRHEINPEDHVYASLMLYIDIAHIFMYVLAVWY</sequence>
<comment type="similarity">
    <text evidence="5">Belongs to the BI1 family.</text>
</comment>
<dbReference type="Proteomes" id="UP000681967">
    <property type="component" value="Unassembled WGS sequence"/>
</dbReference>
<dbReference type="GO" id="GO:0016020">
    <property type="term" value="C:membrane"/>
    <property type="evidence" value="ECO:0007669"/>
    <property type="project" value="UniProtKB-SubCell"/>
</dbReference>
<feature type="region of interest" description="Disordered" evidence="6">
    <location>
        <begin position="1"/>
        <end position="48"/>
    </location>
</feature>
<feature type="transmembrane region" description="Helical" evidence="5">
    <location>
        <begin position="158"/>
        <end position="179"/>
    </location>
</feature>
<comment type="caution">
    <text evidence="7">The sequence shown here is derived from an EMBL/GenBank/DDBJ whole genome shotgun (WGS) entry which is preliminary data.</text>
</comment>
<dbReference type="PANTHER" id="PTHR23291:SF47">
    <property type="entry name" value="TRANSMEMBRANE BAX INHIBITOR MOTIF CONTAINING 7"/>
    <property type="match status" value="1"/>
</dbReference>
<evidence type="ECO:0000256" key="5">
    <source>
        <dbReference type="RuleBase" id="RU004379"/>
    </source>
</evidence>
<evidence type="ECO:0000256" key="1">
    <source>
        <dbReference type="ARBA" id="ARBA00004141"/>
    </source>
</evidence>
<proteinExistence type="inferred from homology"/>
<feature type="compositionally biased region" description="Polar residues" evidence="6">
    <location>
        <begin position="15"/>
        <end position="30"/>
    </location>
</feature>
<dbReference type="InterPro" id="IPR006214">
    <property type="entry name" value="Bax_inhibitor_1-related"/>
</dbReference>
<dbReference type="AlphaFoldDB" id="A0A8S2K0R4"/>
<evidence type="ECO:0000256" key="3">
    <source>
        <dbReference type="ARBA" id="ARBA00022989"/>
    </source>
</evidence>
<keyword evidence="4 5" id="KW-0472">Membrane</keyword>
<evidence type="ECO:0000313" key="8">
    <source>
        <dbReference type="Proteomes" id="UP000681967"/>
    </source>
</evidence>
<dbReference type="EMBL" id="CAJOBH010000992">
    <property type="protein sequence ID" value="CAF3829673.1"/>
    <property type="molecule type" value="Genomic_DNA"/>
</dbReference>
<evidence type="ECO:0000256" key="2">
    <source>
        <dbReference type="ARBA" id="ARBA00022692"/>
    </source>
</evidence>
<protein>
    <submittedName>
        <fullName evidence="7">Uncharacterized protein</fullName>
    </submittedName>
</protein>
<dbReference type="PANTHER" id="PTHR23291">
    <property type="entry name" value="BAX INHIBITOR-RELATED"/>
    <property type="match status" value="1"/>
</dbReference>